<comment type="caution">
    <text evidence="2">The sequence shown here is derived from an EMBL/GenBank/DDBJ whole genome shotgun (WGS) entry which is preliminary data.</text>
</comment>
<feature type="compositionally biased region" description="Polar residues" evidence="1">
    <location>
        <begin position="79"/>
        <end position="90"/>
    </location>
</feature>
<feature type="region of interest" description="Disordered" evidence="1">
    <location>
        <begin position="78"/>
        <end position="102"/>
    </location>
</feature>
<protein>
    <submittedName>
        <fullName evidence="2">Uncharacterized protein</fullName>
    </submittedName>
</protein>
<dbReference type="InterPro" id="IPR021109">
    <property type="entry name" value="Peptidase_aspartic_dom_sf"/>
</dbReference>
<dbReference type="AlphaFoldDB" id="A0A175VQE6"/>
<gene>
    <name evidence="2" type="ORF">MMYC01_210629</name>
</gene>
<dbReference type="SUPFAM" id="SSF50630">
    <property type="entry name" value="Acid proteases"/>
    <property type="match status" value="1"/>
</dbReference>
<accession>A0A175VQE6</accession>
<name>A0A175VQE6_9PEZI</name>
<evidence type="ECO:0000313" key="2">
    <source>
        <dbReference type="EMBL" id="KXX73280.1"/>
    </source>
</evidence>
<dbReference type="VEuPathDB" id="FungiDB:MMYC01_210629"/>
<dbReference type="Proteomes" id="UP000078237">
    <property type="component" value="Unassembled WGS sequence"/>
</dbReference>
<sequence length="361" mass="39312">MLLPVTWPPLHGWDALPDGNWSAFPLPVGTPPQHFRATLAMHETHVTVPSGADYRGILGDSYRPLGMPATDRGNCFRPSLSSSWTPQDSNADGGIERLGKDEREDGWGNVSFSAPVTLSRRLCDDFPASLPSPPVARVGLRAQWSTRRGVKSVWWLVGTPASVLQAADPVDPGGLGYGYTAGAWYKEAPAAFALSSRDPSRYWGDPLEVDLSEDDDNLLKLSIVSIRASLGSDGEDRDSDLVEAPVDAVLDARHLFLELPEEACGRFQRVFGLIEDPSTGLFLLSDASRTRLQELKPNISIEVGRVGERGSQSLTISLPYAAFDHEILLNTFSSPKAYFPIRVASPQRGVAVLGRVFFQEA</sequence>
<reference evidence="2 3" key="1">
    <citation type="journal article" date="2016" name="Genome Announc.">
        <title>Genome Sequence of Madurella mycetomatis mm55, Isolated from a Human Mycetoma Case in Sudan.</title>
        <authorList>
            <person name="Smit S."/>
            <person name="Derks M.F."/>
            <person name="Bervoets S."/>
            <person name="Fahal A."/>
            <person name="van Leeuwen W."/>
            <person name="van Belkum A."/>
            <person name="van de Sande W.W."/>
        </authorList>
    </citation>
    <scope>NUCLEOTIDE SEQUENCE [LARGE SCALE GENOMIC DNA]</scope>
    <source>
        <strain evidence="3">mm55</strain>
    </source>
</reference>
<dbReference type="EMBL" id="LCTW02000501">
    <property type="protein sequence ID" value="KXX73280.1"/>
    <property type="molecule type" value="Genomic_DNA"/>
</dbReference>
<proteinExistence type="predicted"/>
<evidence type="ECO:0000313" key="3">
    <source>
        <dbReference type="Proteomes" id="UP000078237"/>
    </source>
</evidence>
<dbReference type="STRING" id="100816.A0A175VQE6"/>
<organism evidence="2 3">
    <name type="scientific">Madurella mycetomatis</name>
    <dbReference type="NCBI Taxonomy" id="100816"/>
    <lineage>
        <taxon>Eukaryota</taxon>
        <taxon>Fungi</taxon>
        <taxon>Dikarya</taxon>
        <taxon>Ascomycota</taxon>
        <taxon>Pezizomycotina</taxon>
        <taxon>Sordariomycetes</taxon>
        <taxon>Sordariomycetidae</taxon>
        <taxon>Sordariales</taxon>
        <taxon>Sordariales incertae sedis</taxon>
        <taxon>Madurella</taxon>
    </lineage>
</organism>
<evidence type="ECO:0000256" key="1">
    <source>
        <dbReference type="SAM" id="MobiDB-lite"/>
    </source>
</evidence>
<keyword evidence="3" id="KW-1185">Reference proteome</keyword>
<dbReference type="OrthoDB" id="4074350at2759"/>